<organism evidence="2 3">
    <name type="scientific">Riemerella anatipestifer</name>
    <name type="common">Moraxella anatipestifer</name>
    <dbReference type="NCBI Taxonomy" id="34085"/>
    <lineage>
        <taxon>Bacteria</taxon>
        <taxon>Pseudomonadati</taxon>
        <taxon>Bacteroidota</taxon>
        <taxon>Flavobacteriia</taxon>
        <taxon>Flavobacteriales</taxon>
        <taxon>Weeksellaceae</taxon>
        <taxon>Riemerella</taxon>
    </lineage>
</organism>
<comment type="caution">
    <text evidence="2">The sequence shown here is derived from an EMBL/GenBank/DDBJ whole genome shotgun (WGS) entry which is preliminary data.</text>
</comment>
<dbReference type="InterPro" id="IPR001173">
    <property type="entry name" value="Glyco_trans_2-like"/>
</dbReference>
<dbReference type="GeneID" id="93717848"/>
<feature type="domain" description="Glycosyltransferase 2-like" evidence="1">
    <location>
        <begin position="5"/>
        <end position="111"/>
    </location>
</feature>
<dbReference type="PANTHER" id="PTHR43685">
    <property type="entry name" value="GLYCOSYLTRANSFERASE"/>
    <property type="match status" value="1"/>
</dbReference>
<dbReference type="PANTHER" id="PTHR43685:SF11">
    <property type="entry name" value="GLYCOSYLTRANSFERASE TAGX-RELATED"/>
    <property type="match status" value="1"/>
</dbReference>
<reference evidence="2" key="1">
    <citation type="submission" date="2022-10" db="EMBL/GenBank/DDBJ databases">
        <title>Sifting through the core-genome to identify putative cross-protective antigens against Riemerella anatipestifer.</title>
        <authorList>
            <person name="Zheng X."/>
            <person name="Zhang W."/>
        </authorList>
    </citation>
    <scope>NUCLEOTIDE SEQUENCE</scope>
    <source>
        <strain evidence="2">ZWRA178</strain>
    </source>
</reference>
<name>A0AAP3AJ21_RIEAN</name>
<protein>
    <submittedName>
        <fullName evidence="2">Glycosyltransferase family 2 protein</fullName>
    </submittedName>
</protein>
<proteinExistence type="predicted"/>
<dbReference type="EMBL" id="JAOZYT010000001">
    <property type="protein sequence ID" value="MCW0522778.1"/>
    <property type="molecule type" value="Genomic_DNA"/>
</dbReference>
<dbReference type="Pfam" id="PF00535">
    <property type="entry name" value="Glycos_transf_2"/>
    <property type="match status" value="1"/>
</dbReference>
<dbReference type="Gene3D" id="3.90.550.10">
    <property type="entry name" value="Spore Coat Polysaccharide Biosynthesis Protein SpsA, Chain A"/>
    <property type="match status" value="1"/>
</dbReference>
<dbReference type="InterPro" id="IPR029044">
    <property type="entry name" value="Nucleotide-diphossugar_trans"/>
</dbReference>
<sequence>MKIDVIIPTYNGSEHIAQQIESILQQPYENITIHLRDDGSKDDTVNIIKSFSNKYPNVILYQDLNNNLGLVKNVEYLLTKCSGDLIFLADQDDVWYEDKIKTFLSYYKPTDTPTLLHSNCMVTDGDLNERGLFLDDNPASNKRIENSYFHYFVQGASSMINKSLKNKILPFPNNIYIHDRYIHFMAELFGERVYIPQPTMWYRQHGANLIGSNTFIDKLKRLNLKQKFYLEPDKKLIEILVNLYPDKKSRFKLYFDMVNNEKSRWSKWKLMYSNNIPLRMKEKVLLWLNN</sequence>
<dbReference type="SUPFAM" id="SSF53448">
    <property type="entry name" value="Nucleotide-diphospho-sugar transferases"/>
    <property type="match status" value="1"/>
</dbReference>
<evidence type="ECO:0000313" key="3">
    <source>
        <dbReference type="Proteomes" id="UP001207440"/>
    </source>
</evidence>
<evidence type="ECO:0000313" key="2">
    <source>
        <dbReference type="EMBL" id="MCW0522778.1"/>
    </source>
</evidence>
<dbReference type="InterPro" id="IPR050834">
    <property type="entry name" value="Glycosyltransf_2"/>
</dbReference>
<accession>A0AAP3AJ21</accession>
<gene>
    <name evidence="2" type="ORF">OKE68_00400</name>
</gene>
<evidence type="ECO:0000259" key="1">
    <source>
        <dbReference type="Pfam" id="PF00535"/>
    </source>
</evidence>
<dbReference type="CDD" id="cd04196">
    <property type="entry name" value="GT_2_like_d"/>
    <property type="match status" value="1"/>
</dbReference>
<dbReference type="AlphaFoldDB" id="A0AAP3AJ21"/>
<dbReference type="RefSeq" id="WP_013446899.1">
    <property type="nucleotide sequence ID" value="NZ_CP029760.1"/>
</dbReference>
<dbReference type="Proteomes" id="UP001207440">
    <property type="component" value="Unassembled WGS sequence"/>
</dbReference>